<evidence type="ECO:0000256" key="3">
    <source>
        <dbReference type="ARBA" id="ARBA00023163"/>
    </source>
</evidence>
<sequence>MIGDPSLPGALAAATMLRPVRSGNAFEETVSRLLQTVRLGVIEPGGRLPPERELATMLSVSRDTVRDAIRSLSEAGYLVARRGRYGGTFVCDPLPATPFSASSSAAAAGSATAGSAVAPSAAAAVPAASHDDVSRRAHIDDVLILRAVLEVGAVRRAANRTLSADERADLLAVLRAVDEAAAGDYRRLDSRLHLLFGELAGSPSLVSQLADSRTRVNELLDEIPLLPRNITHSNRQHERIAAAIIAGDSEAAAQAMEEHLAGTETLLRGFLA</sequence>
<dbReference type="PRINTS" id="PR00035">
    <property type="entry name" value="HTHGNTR"/>
</dbReference>
<evidence type="ECO:0000256" key="2">
    <source>
        <dbReference type="ARBA" id="ARBA00023125"/>
    </source>
</evidence>
<keyword evidence="3" id="KW-0804">Transcription</keyword>
<dbReference type="Pfam" id="PF07729">
    <property type="entry name" value="FCD"/>
    <property type="match status" value="1"/>
</dbReference>
<gene>
    <name evidence="5" type="ORF">B7R25_03540</name>
</gene>
<dbReference type="Gene3D" id="1.10.10.10">
    <property type="entry name" value="Winged helix-like DNA-binding domain superfamily/Winged helix DNA-binding domain"/>
    <property type="match status" value="1"/>
</dbReference>
<dbReference type="InterPro" id="IPR011711">
    <property type="entry name" value="GntR_C"/>
</dbReference>
<keyword evidence="1" id="KW-0805">Transcription regulation</keyword>
<protein>
    <submittedName>
        <fullName evidence="5">GntR family transcriptional regulator</fullName>
    </submittedName>
</protein>
<dbReference type="Pfam" id="PF00392">
    <property type="entry name" value="GntR"/>
    <property type="match status" value="1"/>
</dbReference>
<dbReference type="SMART" id="SM00895">
    <property type="entry name" value="FCD"/>
    <property type="match status" value="1"/>
</dbReference>
<dbReference type="PROSITE" id="PS50949">
    <property type="entry name" value="HTH_GNTR"/>
    <property type="match status" value="1"/>
</dbReference>
<dbReference type="GO" id="GO:0003700">
    <property type="term" value="F:DNA-binding transcription factor activity"/>
    <property type="evidence" value="ECO:0007669"/>
    <property type="project" value="InterPro"/>
</dbReference>
<keyword evidence="2" id="KW-0238">DNA-binding</keyword>
<feature type="domain" description="HTH gntR-type" evidence="4">
    <location>
        <begin position="23"/>
        <end position="93"/>
    </location>
</feature>
<dbReference type="InterPro" id="IPR000524">
    <property type="entry name" value="Tscrpt_reg_HTH_GntR"/>
</dbReference>
<evidence type="ECO:0000313" key="6">
    <source>
        <dbReference type="Proteomes" id="UP000257080"/>
    </source>
</evidence>
<dbReference type="AlphaFoldDB" id="A0A3E0WF13"/>
<dbReference type="InterPro" id="IPR008920">
    <property type="entry name" value="TF_FadR/GntR_C"/>
</dbReference>
<dbReference type="InterPro" id="IPR036388">
    <property type="entry name" value="WH-like_DNA-bd_sf"/>
</dbReference>
<accession>A0A3E0WF13</accession>
<name>A0A3E0WF13_9MICO</name>
<evidence type="ECO:0000256" key="1">
    <source>
        <dbReference type="ARBA" id="ARBA00023015"/>
    </source>
</evidence>
<reference evidence="5 6" key="1">
    <citation type="submission" date="2017-04" db="EMBL/GenBank/DDBJ databases">
        <title>Comparative genome analysis of Subtercola boreus.</title>
        <authorList>
            <person name="Cho Y.-J."/>
            <person name="Cho A."/>
            <person name="Kim O.-S."/>
            <person name="Lee J.-I."/>
        </authorList>
    </citation>
    <scope>NUCLEOTIDE SEQUENCE [LARGE SCALE GENOMIC DNA]</scope>
    <source>
        <strain evidence="5 6">P28004</strain>
    </source>
</reference>
<dbReference type="InterPro" id="IPR036390">
    <property type="entry name" value="WH_DNA-bd_sf"/>
</dbReference>
<dbReference type="RefSeq" id="WP_116417592.1">
    <property type="nucleotide sequence ID" value="NZ_NBXC01000008.1"/>
</dbReference>
<dbReference type="EMBL" id="NBXE01000008">
    <property type="protein sequence ID" value="RFA28801.1"/>
    <property type="molecule type" value="Genomic_DNA"/>
</dbReference>
<dbReference type="Gene3D" id="1.20.120.530">
    <property type="entry name" value="GntR ligand-binding domain-like"/>
    <property type="match status" value="1"/>
</dbReference>
<dbReference type="CDD" id="cd07377">
    <property type="entry name" value="WHTH_GntR"/>
    <property type="match status" value="1"/>
</dbReference>
<dbReference type="PANTHER" id="PTHR43537:SF24">
    <property type="entry name" value="GLUCONATE OPERON TRANSCRIPTIONAL REPRESSOR"/>
    <property type="match status" value="1"/>
</dbReference>
<comment type="caution">
    <text evidence="5">The sequence shown here is derived from an EMBL/GenBank/DDBJ whole genome shotgun (WGS) entry which is preliminary data.</text>
</comment>
<evidence type="ECO:0000313" key="5">
    <source>
        <dbReference type="EMBL" id="RFA28801.1"/>
    </source>
</evidence>
<dbReference type="SUPFAM" id="SSF48008">
    <property type="entry name" value="GntR ligand-binding domain-like"/>
    <property type="match status" value="1"/>
</dbReference>
<dbReference type="GO" id="GO:0003677">
    <property type="term" value="F:DNA binding"/>
    <property type="evidence" value="ECO:0007669"/>
    <property type="project" value="UniProtKB-KW"/>
</dbReference>
<dbReference type="SMART" id="SM00345">
    <property type="entry name" value="HTH_GNTR"/>
    <property type="match status" value="1"/>
</dbReference>
<organism evidence="5 6">
    <name type="scientific">Subtercola boreus</name>
    <dbReference type="NCBI Taxonomy" id="120213"/>
    <lineage>
        <taxon>Bacteria</taxon>
        <taxon>Bacillati</taxon>
        <taxon>Actinomycetota</taxon>
        <taxon>Actinomycetes</taxon>
        <taxon>Micrococcales</taxon>
        <taxon>Microbacteriaceae</taxon>
        <taxon>Subtercola</taxon>
    </lineage>
</organism>
<dbReference type="Proteomes" id="UP000257080">
    <property type="component" value="Unassembled WGS sequence"/>
</dbReference>
<proteinExistence type="predicted"/>
<dbReference type="SUPFAM" id="SSF46785">
    <property type="entry name" value="Winged helix' DNA-binding domain"/>
    <property type="match status" value="1"/>
</dbReference>
<evidence type="ECO:0000259" key="4">
    <source>
        <dbReference type="PROSITE" id="PS50949"/>
    </source>
</evidence>
<dbReference type="OrthoDB" id="9784718at2"/>
<dbReference type="PANTHER" id="PTHR43537">
    <property type="entry name" value="TRANSCRIPTIONAL REGULATOR, GNTR FAMILY"/>
    <property type="match status" value="1"/>
</dbReference>